<dbReference type="AlphaFoldDB" id="A0A2W2EWT5"/>
<dbReference type="RefSeq" id="WP_111179814.1">
    <property type="nucleotide sequence ID" value="NZ_POUD01000058.1"/>
</dbReference>
<dbReference type="EMBL" id="POUD01000058">
    <property type="protein sequence ID" value="PZG18020.1"/>
    <property type="molecule type" value="Genomic_DNA"/>
</dbReference>
<gene>
    <name evidence="1" type="ORF">C1J01_16240</name>
</gene>
<reference evidence="1 2" key="1">
    <citation type="submission" date="2018-01" db="EMBL/GenBank/DDBJ databases">
        <title>Draft genome sequence of Nonomuraea sp. KC333.</title>
        <authorList>
            <person name="Sahin N."/>
            <person name="Saygin H."/>
            <person name="Ay H."/>
        </authorList>
    </citation>
    <scope>NUCLEOTIDE SEQUENCE [LARGE SCALE GENOMIC DNA]</scope>
    <source>
        <strain evidence="1 2">KC333</strain>
    </source>
</reference>
<accession>A0A2W2EWT5</accession>
<keyword evidence="2" id="KW-1185">Reference proteome</keyword>
<organism evidence="1 2">
    <name type="scientific">Nonomuraea aridisoli</name>
    <dbReference type="NCBI Taxonomy" id="2070368"/>
    <lineage>
        <taxon>Bacteria</taxon>
        <taxon>Bacillati</taxon>
        <taxon>Actinomycetota</taxon>
        <taxon>Actinomycetes</taxon>
        <taxon>Streptosporangiales</taxon>
        <taxon>Streptosporangiaceae</taxon>
        <taxon>Nonomuraea</taxon>
    </lineage>
</organism>
<dbReference type="Proteomes" id="UP000249304">
    <property type="component" value="Unassembled WGS sequence"/>
</dbReference>
<name>A0A2W2EWT5_9ACTN</name>
<evidence type="ECO:0000313" key="1">
    <source>
        <dbReference type="EMBL" id="PZG18020.1"/>
    </source>
</evidence>
<sequence>MQDLHARQSHEENLENTMQIAKSAALLAATAGTVMLGTDGALARDGHDGDDRGTQVNRCNSFSLTDVVGGPTASCLNFERIFGNGGGGTQVNECNAFAAASVVGNLIFYPIGDIDGPSAGCANIRA</sequence>
<proteinExistence type="predicted"/>
<protein>
    <submittedName>
        <fullName evidence="1">Uncharacterized protein</fullName>
    </submittedName>
</protein>
<comment type="caution">
    <text evidence="1">The sequence shown here is derived from an EMBL/GenBank/DDBJ whole genome shotgun (WGS) entry which is preliminary data.</text>
</comment>
<evidence type="ECO:0000313" key="2">
    <source>
        <dbReference type="Proteomes" id="UP000249304"/>
    </source>
</evidence>
<dbReference type="OrthoDB" id="5220338at2"/>